<dbReference type="EMBL" id="JBHGBT010000001">
    <property type="protein sequence ID" value="MFB4193239.1"/>
    <property type="molecule type" value="Genomic_DNA"/>
</dbReference>
<feature type="compositionally biased region" description="Basic and acidic residues" evidence="1">
    <location>
        <begin position="141"/>
        <end position="150"/>
    </location>
</feature>
<evidence type="ECO:0000259" key="2">
    <source>
        <dbReference type="PROSITE" id="PS50104"/>
    </source>
</evidence>
<dbReference type="InterPro" id="IPR000157">
    <property type="entry name" value="TIR_dom"/>
</dbReference>
<protein>
    <submittedName>
        <fullName evidence="3">Toll/interleukin-1 receptor domain-containing protein</fullName>
    </submittedName>
</protein>
<keyword evidence="3" id="KW-0675">Receptor</keyword>
<dbReference type="Pfam" id="PF13676">
    <property type="entry name" value="TIR_2"/>
    <property type="match status" value="2"/>
</dbReference>
<dbReference type="Gene3D" id="1.25.40.620">
    <property type="match status" value="1"/>
</dbReference>
<name>A0ABV4ZIS5_9ACTN</name>
<dbReference type="SUPFAM" id="SSF52200">
    <property type="entry name" value="Toll/Interleukin receptor TIR domain"/>
    <property type="match status" value="2"/>
</dbReference>
<dbReference type="InterPro" id="IPR008629">
    <property type="entry name" value="GUN4-like"/>
</dbReference>
<reference evidence="3 4" key="1">
    <citation type="submission" date="2024-09" db="EMBL/GenBank/DDBJ databases">
        <title>Draft genome sequence of multifaceted antimicrobials producing Streptomyces sp. strain FH1.</title>
        <authorList>
            <person name="Hassan F."/>
            <person name="Ali H."/>
            <person name="Hassan N."/>
            <person name="Nawaz A."/>
        </authorList>
    </citation>
    <scope>NUCLEOTIDE SEQUENCE [LARGE SCALE GENOMIC DNA]</scope>
    <source>
        <strain evidence="3 4">FH1</strain>
    </source>
</reference>
<comment type="caution">
    <text evidence="3">The sequence shown here is derived from an EMBL/GenBank/DDBJ whole genome shotgun (WGS) entry which is preliminary data.</text>
</comment>
<sequence length="491" mass="53907">MIDVFVSCAHEDGEWARELAGRLFGHGLRVFLDEWNVLPGDVVVHRTEAAIGDAACAIVVVSPASATSPRALEEYAALATASAARNLRFIPVLIGDVSLPPFASNRVWRDFRGIGQQEYEDRVEEIAAVILGETEAGVEGENARRSERDIPVGPRGPAREENLEAALPSPPRPITAPDQCAFVVCHASADVTYAEALVGQLRSAGLPVWWVRDLRPGDAQFWTIRQRLAFATAVIVLMSPQSQESDDITRMILEAMRHQRPFFPILLDGERNYHLAHTWYVDAREGRLLRPPELDLLRELDASKSGDPAAASPSVVPAPPIQPSVGVVRVPPAASVERLNAYLSEGEMAHADLLTTAVLLEAADRIDQGWMGERHARRIPPEVLTAVNAVWSDHSHGRQGLGAQALLAPVRRARHADFLALSVACGWRSSVGDDVPQRYREFTDSAGPGPRRGFYPTLRNPQNEFFLDWYDQWAATVLATHLQARKGSIGQ</sequence>
<dbReference type="InterPro" id="IPR035897">
    <property type="entry name" value="Toll_tir_struct_dom_sf"/>
</dbReference>
<dbReference type="SMART" id="SM00255">
    <property type="entry name" value="TIR"/>
    <property type="match status" value="1"/>
</dbReference>
<proteinExistence type="predicted"/>
<gene>
    <name evidence="3" type="ORF">ACE11A_02545</name>
</gene>
<dbReference type="InterPro" id="IPR037215">
    <property type="entry name" value="GUN4-like_sf"/>
</dbReference>
<dbReference type="PROSITE" id="PS50104">
    <property type="entry name" value="TIR"/>
    <property type="match status" value="1"/>
</dbReference>
<dbReference type="SUPFAM" id="SSF140869">
    <property type="entry name" value="GUN4-like"/>
    <property type="match status" value="1"/>
</dbReference>
<dbReference type="Proteomes" id="UP001577267">
    <property type="component" value="Unassembled WGS sequence"/>
</dbReference>
<organism evidence="3 4">
    <name type="scientific">Streptomyces carpaticus</name>
    <dbReference type="NCBI Taxonomy" id="285558"/>
    <lineage>
        <taxon>Bacteria</taxon>
        <taxon>Bacillati</taxon>
        <taxon>Actinomycetota</taxon>
        <taxon>Actinomycetes</taxon>
        <taxon>Kitasatosporales</taxon>
        <taxon>Streptomycetaceae</taxon>
        <taxon>Streptomyces</taxon>
    </lineage>
</organism>
<dbReference type="Gene3D" id="3.40.50.10140">
    <property type="entry name" value="Toll/interleukin-1 receptor homology (TIR) domain"/>
    <property type="match status" value="2"/>
</dbReference>
<evidence type="ECO:0000313" key="3">
    <source>
        <dbReference type="EMBL" id="MFB4193239.1"/>
    </source>
</evidence>
<evidence type="ECO:0000313" key="4">
    <source>
        <dbReference type="Proteomes" id="UP001577267"/>
    </source>
</evidence>
<accession>A0ABV4ZIS5</accession>
<dbReference type="RefSeq" id="WP_375061273.1">
    <property type="nucleotide sequence ID" value="NZ_JBHGBT010000001.1"/>
</dbReference>
<keyword evidence="4" id="KW-1185">Reference proteome</keyword>
<feature type="region of interest" description="Disordered" evidence="1">
    <location>
        <begin position="140"/>
        <end position="170"/>
    </location>
</feature>
<feature type="domain" description="TIR" evidence="2">
    <location>
        <begin position="1"/>
        <end position="115"/>
    </location>
</feature>
<evidence type="ECO:0000256" key="1">
    <source>
        <dbReference type="SAM" id="MobiDB-lite"/>
    </source>
</evidence>
<dbReference type="Pfam" id="PF05419">
    <property type="entry name" value="GUN4"/>
    <property type="match status" value="1"/>
</dbReference>